<evidence type="ECO:0000313" key="3">
    <source>
        <dbReference type="Proteomes" id="UP000683511"/>
    </source>
</evidence>
<gene>
    <name evidence="2" type="ORF">B6N60_03626</name>
</gene>
<evidence type="ECO:0000313" key="2">
    <source>
        <dbReference type="EMBL" id="QXE24916.1"/>
    </source>
</evidence>
<keyword evidence="1" id="KW-1133">Transmembrane helix</keyword>
<keyword evidence="3" id="KW-1185">Reference proteome</keyword>
<keyword evidence="1" id="KW-0472">Membrane</keyword>
<protein>
    <submittedName>
        <fullName evidence="2">Uncharacterized protein</fullName>
    </submittedName>
</protein>
<evidence type="ECO:0000256" key="1">
    <source>
        <dbReference type="SAM" id="Phobius"/>
    </source>
</evidence>
<organism evidence="2 3">
    <name type="scientific">Richelia sinica FACHB-800</name>
    <dbReference type="NCBI Taxonomy" id="1357546"/>
    <lineage>
        <taxon>Bacteria</taxon>
        <taxon>Bacillati</taxon>
        <taxon>Cyanobacteriota</taxon>
        <taxon>Cyanophyceae</taxon>
        <taxon>Nostocales</taxon>
        <taxon>Nostocaceae</taxon>
        <taxon>Richelia</taxon>
    </lineage>
</organism>
<dbReference type="KEGG" id="rsin:B6N60_03626"/>
<dbReference type="Proteomes" id="UP000683511">
    <property type="component" value="Chromosome"/>
</dbReference>
<dbReference type="AlphaFoldDB" id="A0A975Y650"/>
<accession>A0A975Y650</accession>
<proteinExistence type="predicted"/>
<reference evidence="2" key="1">
    <citation type="submission" date="2017-04" db="EMBL/GenBank/DDBJ databases">
        <title>Genome deletions in a multicellular cyanobacterial endosymbiont for morphological adaptation in marine diatoms.</title>
        <authorList>
            <person name="Wang Y."/>
            <person name="Gao H."/>
            <person name="Li R."/>
            <person name="Xu X."/>
        </authorList>
    </citation>
    <scope>NUCLEOTIDE SEQUENCE</scope>
    <source>
        <strain evidence="2">FACHB 800</strain>
    </source>
</reference>
<feature type="transmembrane region" description="Helical" evidence="1">
    <location>
        <begin position="12"/>
        <end position="31"/>
    </location>
</feature>
<name>A0A975Y650_9NOST</name>
<dbReference type="EMBL" id="CP021056">
    <property type="protein sequence ID" value="QXE24916.1"/>
    <property type="molecule type" value="Genomic_DNA"/>
</dbReference>
<keyword evidence="1" id="KW-0812">Transmembrane</keyword>
<sequence length="38" mass="4163">MKATANDLSMALQSFVIGKFYIAGGIIFAFLPEQGQHF</sequence>